<feature type="domain" description="Large ribosomal subunit protein uL30-like ferredoxin-like fold" evidence="6">
    <location>
        <begin position="7"/>
        <end position="56"/>
    </location>
</feature>
<dbReference type="PANTHER" id="PTHR15892">
    <property type="entry name" value="MITOCHONDRIAL RIBOSOMAL PROTEIN L30"/>
    <property type="match status" value="1"/>
</dbReference>
<dbReference type="PIRSF" id="PIRSF002211">
    <property type="entry name" value="Ribosomal_L30_bac-type"/>
    <property type="match status" value="1"/>
</dbReference>
<accession>A0A368BY42</accession>
<dbReference type="NCBIfam" id="TIGR01308">
    <property type="entry name" value="rpmD_bact"/>
    <property type="match status" value="1"/>
</dbReference>
<dbReference type="Pfam" id="PF00327">
    <property type="entry name" value="Ribosomal_L30"/>
    <property type="match status" value="1"/>
</dbReference>
<comment type="caution">
    <text evidence="7">The sequence shown here is derived from an EMBL/GenBank/DDBJ whole genome shotgun (WGS) entry which is preliminary data.</text>
</comment>
<sequence>MAEKKITIKLIKSGIGRIKSHKQCIKGLGFRKLNQVIEVEDTPSVRGMINKIRDMVVEISPEVKNG</sequence>
<protein>
    <recommendedName>
        <fullName evidence="5">Large ribosomal subunit protein uL30</fullName>
    </recommendedName>
</protein>
<proteinExistence type="inferred from homology"/>
<dbReference type="EMBL" id="QOPE01000005">
    <property type="protein sequence ID" value="RCL42249.1"/>
    <property type="molecule type" value="Genomic_DNA"/>
</dbReference>
<dbReference type="GO" id="GO:0006412">
    <property type="term" value="P:translation"/>
    <property type="evidence" value="ECO:0007669"/>
    <property type="project" value="UniProtKB-UniRule"/>
</dbReference>
<evidence type="ECO:0000256" key="4">
    <source>
        <dbReference type="ARBA" id="ARBA00023274"/>
    </source>
</evidence>
<keyword evidence="4 5" id="KW-0687">Ribonucleoprotein</keyword>
<name>A0A368BY42_9GAMM</name>
<evidence type="ECO:0000256" key="1">
    <source>
        <dbReference type="ARBA" id="ARBA00007594"/>
    </source>
</evidence>
<comment type="similarity">
    <text evidence="1 5">Belongs to the universal ribosomal protein uL30 family.</text>
</comment>
<dbReference type="HAMAP" id="MF_01371_B">
    <property type="entry name" value="Ribosomal_uL30_B"/>
    <property type="match status" value="1"/>
</dbReference>
<dbReference type="CDD" id="cd01658">
    <property type="entry name" value="Ribosomal_L30"/>
    <property type="match status" value="1"/>
</dbReference>
<organism evidence="7 8">
    <name type="scientific">SAR86 cluster bacterium</name>
    <dbReference type="NCBI Taxonomy" id="2030880"/>
    <lineage>
        <taxon>Bacteria</taxon>
        <taxon>Pseudomonadati</taxon>
        <taxon>Pseudomonadota</taxon>
        <taxon>Gammaproteobacteria</taxon>
        <taxon>SAR86 cluster</taxon>
    </lineage>
</organism>
<evidence type="ECO:0000313" key="7">
    <source>
        <dbReference type="EMBL" id="RCL42249.1"/>
    </source>
</evidence>
<gene>
    <name evidence="5" type="primary">rpmD</name>
    <name evidence="7" type="ORF">DBW96_01140</name>
</gene>
<dbReference type="PANTHER" id="PTHR15892:SF2">
    <property type="entry name" value="LARGE RIBOSOMAL SUBUNIT PROTEIN UL30M"/>
    <property type="match status" value="1"/>
</dbReference>
<comment type="subunit">
    <text evidence="2 5">Part of the 50S ribosomal subunit.</text>
</comment>
<reference evidence="7 8" key="1">
    <citation type="journal article" date="2018" name="Microbiome">
        <title>Fine metagenomic profile of the Mediterranean stratified and mixed water columns revealed by assembly and recruitment.</title>
        <authorList>
            <person name="Haro-Moreno J.M."/>
            <person name="Lopez-Perez M."/>
            <person name="De La Torre J.R."/>
            <person name="Picazo A."/>
            <person name="Camacho A."/>
            <person name="Rodriguez-Valera F."/>
        </authorList>
    </citation>
    <scope>NUCLEOTIDE SEQUENCE [LARGE SCALE GENOMIC DNA]</scope>
    <source>
        <strain evidence="7">MED-G82</strain>
    </source>
</reference>
<dbReference type="Gene3D" id="3.30.1390.20">
    <property type="entry name" value="Ribosomal protein L30, ferredoxin-like fold domain"/>
    <property type="match status" value="1"/>
</dbReference>
<evidence type="ECO:0000256" key="3">
    <source>
        <dbReference type="ARBA" id="ARBA00022980"/>
    </source>
</evidence>
<dbReference type="InterPro" id="IPR016082">
    <property type="entry name" value="Ribosomal_uL30_ferredoxin-like"/>
</dbReference>
<dbReference type="Proteomes" id="UP000253307">
    <property type="component" value="Unassembled WGS sequence"/>
</dbReference>
<dbReference type="InterPro" id="IPR036919">
    <property type="entry name" value="Ribo_uL30_ferredoxin-like_sf"/>
</dbReference>
<dbReference type="AlphaFoldDB" id="A0A368BY42"/>
<evidence type="ECO:0000313" key="8">
    <source>
        <dbReference type="Proteomes" id="UP000253307"/>
    </source>
</evidence>
<keyword evidence="3 5" id="KW-0689">Ribosomal protein</keyword>
<dbReference type="GO" id="GO:0022625">
    <property type="term" value="C:cytosolic large ribosomal subunit"/>
    <property type="evidence" value="ECO:0007669"/>
    <property type="project" value="TreeGrafter"/>
</dbReference>
<dbReference type="GO" id="GO:0003735">
    <property type="term" value="F:structural constituent of ribosome"/>
    <property type="evidence" value="ECO:0007669"/>
    <property type="project" value="InterPro"/>
</dbReference>
<evidence type="ECO:0000256" key="2">
    <source>
        <dbReference type="ARBA" id="ARBA00011838"/>
    </source>
</evidence>
<dbReference type="SUPFAM" id="SSF55129">
    <property type="entry name" value="Ribosomal protein L30p/L7e"/>
    <property type="match status" value="1"/>
</dbReference>
<evidence type="ECO:0000256" key="5">
    <source>
        <dbReference type="HAMAP-Rule" id="MF_01371"/>
    </source>
</evidence>
<evidence type="ECO:0000259" key="6">
    <source>
        <dbReference type="Pfam" id="PF00327"/>
    </source>
</evidence>
<dbReference type="InterPro" id="IPR005996">
    <property type="entry name" value="Ribosomal_uL30_bac-type"/>
</dbReference>